<evidence type="ECO:0000313" key="2">
    <source>
        <dbReference type="Proteomes" id="UP000823775"/>
    </source>
</evidence>
<gene>
    <name evidence="1" type="ORF">HAX54_030247</name>
</gene>
<protein>
    <submittedName>
        <fullName evidence="1">Uncharacterized protein</fullName>
    </submittedName>
</protein>
<comment type="caution">
    <text evidence="1">The sequence shown here is derived from an EMBL/GenBank/DDBJ whole genome shotgun (WGS) entry which is preliminary data.</text>
</comment>
<organism evidence="1 2">
    <name type="scientific">Datura stramonium</name>
    <name type="common">Jimsonweed</name>
    <name type="synonym">Common thornapple</name>
    <dbReference type="NCBI Taxonomy" id="4076"/>
    <lineage>
        <taxon>Eukaryota</taxon>
        <taxon>Viridiplantae</taxon>
        <taxon>Streptophyta</taxon>
        <taxon>Embryophyta</taxon>
        <taxon>Tracheophyta</taxon>
        <taxon>Spermatophyta</taxon>
        <taxon>Magnoliopsida</taxon>
        <taxon>eudicotyledons</taxon>
        <taxon>Gunneridae</taxon>
        <taxon>Pentapetalae</taxon>
        <taxon>asterids</taxon>
        <taxon>lamiids</taxon>
        <taxon>Solanales</taxon>
        <taxon>Solanaceae</taxon>
        <taxon>Solanoideae</taxon>
        <taxon>Datureae</taxon>
        <taxon>Datura</taxon>
    </lineage>
</organism>
<keyword evidence="2" id="KW-1185">Reference proteome</keyword>
<reference evidence="1 2" key="1">
    <citation type="journal article" date="2021" name="BMC Genomics">
        <title>Datura genome reveals duplications of psychoactive alkaloid biosynthetic genes and high mutation rate following tissue culture.</title>
        <authorList>
            <person name="Rajewski A."/>
            <person name="Carter-House D."/>
            <person name="Stajich J."/>
            <person name="Litt A."/>
        </authorList>
    </citation>
    <scope>NUCLEOTIDE SEQUENCE [LARGE SCALE GENOMIC DNA]</scope>
    <source>
        <strain evidence="1">AR-01</strain>
    </source>
</reference>
<evidence type="ECO:0000313" key="1">
    <source>
        <dbReference type="EMBL" id="MCD9643095.1"/>
    </source>
</evidence>
<dbReference type="EMBL" id="JACEIK010003782">
    <property type="protein sequence ID" value="MCD9643095.1"/>
    <property type="molecule type" value="Genomic_DNA"/>
</dbReference>
<dbReference type="Proteomes" id="UP000823775">
    <property type="component" value="Unassembled WGS sequence"/>
</dbReference>
<proteinExistence type="predicted"/>
<accession>A0ABS8VAS6</accession>
<sequence length="82" mass="8467">LGAGASQVGTGALQVGIGAPQVGTSASQHPITLAWPASTLLSNGVWSKHSPYAACNELSHSPNTFIKACGVEFDARIPYQQF</sequence>
<feature type="non-terminal residue" evidence="1">
    <location>
        <position position="1"/>
    </location>
</feature>
<name>A0ABS8VAS6_DATST</name>
<feature type="non-terminal residue" evidence="1">
    <location>
        <position position="82"/>
    </location>
</feature>